<evidence type="ECO:0000313" key="2">
    <source>
        <dbReference type="Proteomes" id="UP000827092"/>
    </source>
</evidence>
<sequence length="74" mass="8733">MIVEEVWKGILCLRHLLDINWNRRELSEEWDIKEEAESDLIGCWWNWSFASSPPPHPYLQHRGPQVVSPYVGTS</sequence>
<proteinExistence type="predicted"/>
<accession>A0AAV6U2D7</accession>
<dbReference type="AlphaFoldDB" id="A0AAV6U2D7"/>
<dbReference type="EMBL" id="JAFNEN010000708">
    <property type="protein sequence ID" value="KAG8178259.1"/>
    <property type="molecule type" value="Genomic_DNA"/>
</dbReference>
<keyword evidence="2" id="KW-1185">Reference proteome</keyword>
<gene>
    <name evidence="1" type="ORF">JTE90_000359</name>
</gene>
<protein>
    <submittedName>
        <fullName evidence="1">Uncharacterized protein</fullName>
    </submittedName>
</protein>
<dbReference type="Proteomes" id="UP000827092">
    <property type="component" value="Unassembled WGS sequence"/>
</dbReference>
<name>A0AAV6U2D7_9ARAC</name>
<evidence type="ECO:0000313" key="1">
    <source>
        <dbReference type="EMBL" id="KAG8178259.1"/>
    </source>
</evidence>
<comment type="caution">
    <text evidence="1">The sequence shown here is derived from an EMBL/GenBank/DDBJ whole genome shotgun (WGS) entry which is preliminary data.</text>
</comment>
<organism evidence="1 2">
    <name type="scientific">Oedothorax gibbosus</name>
    <dbReference type="NCBI Taxonomy" id="931172"/>
    <lineage>
        <taxon>Eukaryota</taxon>
        <taxon>Metazoa</taxon>
        <taxon>Ecdysozoa</taxon>
        <taxon>Arthropoda</taxon>
        <taxon>Chelicerata</taxon>
        <taxon>Arachnida</taxon>
        <taxon>Araneae</taxon>
        <taxon>Araneomorphae</taxon>
        <taxon>Entelegynae</taxon>
        <taxon>Araneoidea</taxon>
        <taxon>Linyphiidae</taxon>
        <taxon>Erigoninae</taxon>
        <taxon>Oedothorax</taxon>
    </lineage>
</organism>
<reference evidence="1 2" key="1">
    <citation type="journal article" date="2022" name="Nat. Ecol. Evol.">
        <title>A masculinizing supergene underlies an exaggerated male reproductive morph in a spider.</title>
        <authorList>
            <person name="Hendrickx F."/>
            <person name="De Corte Z."/>
            <person name="Sonet G."/>
            <person name="Van Belleghem S.M."/>
            <person name="Kostlbacher S."/>
            <person name="Vangestel C."/>
        </authorList>
    </citation>
    <scope>NUCLEOTIDE SEQUENCE [LARGE SCALE GENOMIC DNA]</scope>
    <source>
        <tissue evidence="1">Whole body</tissue>
    </source>
</reference>